<dbReference type="AlphaFoldDB" id="A0A1L3LM50"/>
<dbReference type="KEGG" id="same:SAMCFNEI73_Ch1868"/>
<sequence length="52" mass="5875">MTDRDCRERLSEIEHGKMSADDTPVLSNCAMNGFISAGDIERAYERAKKARQ</sequence>
<proteinExistence type="predicted"/>
<name>A0A1L3LM50_9HYPH</name>
<reference evidence="1 2" key="1">
    <citation type="submission" date="2015-10" db="EMBL/GenBank/DDBJ databases">
        <title>Genomic differences between typical nodule nitrogen-fixing rhizobial strains and those coming from bean seeds.</title>
        <authorList>
            <person name="Peralta H."/>
            <person name="Aguilar-Vera A."/>
            <person name="Diaz R."/>
            <person name="Mora Y."/>
            <person name="Martinez-Batallar G."/>
            <person name="Salazar E."/>
            <person name="Vargas-Lagunas C."/>
            <person name="Encarnacion S."/>
            <person name="Girard L."/>
            <person name="Mora J."/>
        </authorList>
    </citation>
    <scope>NUCLEOTIDE SEQUENCE [LARGE SCALE GENOMIC DNA]</scope>
    <source>
        <strain evidence="1 2">CFNEI 73</strain>
    </source>
</reference>
<protein>
    <submittedName>
        <fullName evidence="1">Uncharacterized protein</fullName>
    </submittedName>
</protein>
<gene>
    <name evidence="1" type="ORF">SAMCFNEI73_Ch1868</name>
</gene>
<evidence type="ECO:0000313" key="1">
    <source>
        <dbReference type="EMBL" id="APG91157.1"/>
    </source>
</evidence>
<organism evidence="1 2">
    <name type="scientific">Sinorhizobium americanum</name>
    <dbReference type="NCBI Taxonomy" id="194963"/>
    <lineage>
        <taxon>Bacteria</taxon>
        <taxon>Pseudomonadati</taxon>
        <taxon>Pseudomonadota</taxon>
        <taxon>Alphaproteobacteria</taxon>
        <taxon>Hyphomicrobiales</taxon>
        <taxon>Rhizobiaceae</taxon>
        <taxon>Sinorhizobium/Ensifer group</taxon>
        <taxon>Sinorhizobium</taxon>
    </lineage>
</organism>
<dbReference type="EMBL" id="CP013107">
    <property type="protein sequence ID" value="APG91157.1"/>
    <property type="molecule type" value="Genomic_DNA"/>
</dbReference>
<accession>A0A1L3LM50</accession>
<dbReference type="Proteomes" id="UP000182306">
    <property type="component" value="Chromosome"/>
</dbReference>
<keyword evidence="2" id="KW-1185">Reference proteome</keyword>
<evidence type="ECO:0000313" key="2">
    <source>
        <dbReference type="Proteomes" id="UP000182306"/>
    </source>
</evidence>